<evidence type="ECO:0000313" key="3">
    <source>
        <dbReference type="EMBL" id="KAI1699675.1"/>
    </source>
</evidence>
<dbReference type="SMART" id="SM00131">
    <property type="entry name" value="KU"/>
    <property type="match status" value="1"/>
</dbReference>
<dbReference type="AlphaFoldDB" id="A0AAD4MMM5"/>
<dbReference type="PANTHER" id="PTHR47248:SF6">
    <property type="entry name" value="BPTI_KUNITZ INHIBITOR DOMAIN-CONTAINING PROTEIN"/>
    <property type="match status" value="1"/>
</dbReference>
<dbReference type="InterPro" id="IPR036880">
    <property type="entry name" value="Kunitz_BPTI_sf"/>
</dbReference>
<name>A0AAD4MMM5_9BILA</name>
<dbReference type="Pfam" id="PF00014">
    <property type="entry name" value="Kunitz_BPTI"/>
    <property type="match status" value="1"/>
</dbReference>
<dbReference type="InterPro" id="IPR002223">
    <property type="entry name" value="Kunitz_BPTI"/>
</dbReference>
<gene>
    <name evidence="3" type="ORF">DdX_17167</name>
</gene>
<feature type="domain" description="BPTI/Kunitz inhibitor" evidence="2">
    <location>
        <begin position="108"/>
        <end position="144"/>
    </location>
</feature>
<dbReference type="SUPFAM" id="SSF57362">
    <property type="entry name" value="BPTI-like"/>
    <property type="match status" value="1"/>
</dbReference>
<evidence type="ECO:0000259" key="2">
    <source>
        <dbReference type="PROSITE" id="PS50279"/>
    </source>
</evidence>
<dbReference type="PANTHER" id="PTHR47248">
    <property type="entry name" value="PROTEIN CBG06772"/>
    <property type="match status" value="1"/>
</dbReference>
<evidence type="ECO:0000256" key="1">
    <source>
        <dbReference type="SAM" id="Phobius"/>
    </source>
</evidence>
<keyword evidence="1" id="KW-0472">Membrane</keyword>
<dbReference type="InterPro" id="IPR052861">
    <property type="entry name" value="BPTI/Kunitz_domain"/>
</dbReference>
<proteinExistence type="predicted"/>
<dbReference type="PRINTS" id="PR00759">
    <property type="entry name" value="BASICPTASE"/>
</dbReference>
<sequence length="152" mass="17357">MTLSLRPERLKTTFIVPLMIYIPALILAHMPDPPVFSGVSHYPSICYLPPDSGLCSADKQVKADSKERERPEADPFFSIFSIPGGRAKNESSMRRKRSYFKPSQQLATRYYFDLATEQCYPFGTQNCGGNDNRFDTLTECQTMCRLLNKDDR</sequence>
<dbReference type="GO" id="GO:0004867">
    <property type="term" value="F:serine-type endopeptidase inhibitor activity"/>
    <property type="evidence" value="ECO:0007669"/>
    <property type="project" value="InterPro"/>
</dbReference>
<evidence type="ECO:0000313" key="4">
    <source>
        <dbReference type="Proteomes" id="UP001201812"/>
    </source>
</evidence>
<reference evidence="3" key="1">
    <citation type="submission" date="2022-01" db="EMBL/GenBank/DDBJ databases">
        <title>Genome Sequence Resource for Two Populations of Ditylenchus destructor, the Migratory Endoparasitic Phytonematode.</title>
        <authorList>
            <person name="Zhang H."/>
            <person name="Lin R."/>
            <person name="Xie B."/>
        </authorList>
    </citation>
    <scope>NUCLEOTIDE SEQUENCE</scope>
    <source>
        <strain evidence="3">BazhouSP</strain>
    </source>
</reference>
<accession>A0AAD4MMM5</accession>
<keyword evidence="1" id="KW-0812">Transmembrane</keyword>
<comment type="caution">
    <text evidence="3">The sequence shown here is derived from an EMBL/GenBank/DDBJ whole genome shotgun (WGS) entry which is preliminary data.</text>
</comment>
<dbReference type="Proteomes" id="UP001201812">
    <property type="component" value="Unassembled WGS sequence"/>
</dbReference>
<keyword evidence="4" id="KW-1185">Reference proteome</keyword>
<dbReference type="PROSITE" id="PS50279">
    <property type="entry name" value="BPTI_KUNITZ_2"/>
    <property type="match status" value="1"/>
</dbReference>
<organism evidence="3 4">
    <name type="scientific">Ditylenchus destructor</name>
    <dbReference type="NCBI Taxonomy" id="166010"/>
    <lineage>
        <taxon>Eukaryota</taxon>
        <taxon>Metazoa</taxon>
        <taxon>Ecdysozoa</taxon>
        <taxon>Nematoda</taxon>
        <taxon>Chromadorea</taxon>
        <taxon>Rhabditida</taxon>
        <taxon>Tylenchina</taxon>
        <taxon>Tylenchomorpha</taxon>
        <taxon>Sphaerularioidea</taxon>
        <taxon>Anguinidae</taxon>
        <taxon>Anguininae</taxon>
        <taxon>Ditylenchus</taxon>
    </lineage>
</organism>
<feature type="transmembrane region" description="Helical" evidence="1">
    <location>
        <begin position="12"/>
        <end position="30"/>
    </location>
</feature>
<dbReference type="EMBL" id="JAKKPZ010000171">
    <property type="protein sequence ID" value="KAI1699675.1"/>
    <property type="molecule type" value="Genomic_DNA"/>
</dbReference>
<keyword evidence="1" id="KW-1133">Transmembrane helix</keyword>
<dbReference type="Gene3D" id="4.10.410.10">
    <property type="entry name" value="Pancreatic trypsin inhibitor Kunitz domain"/>
    <property type="match status" value="1"/>
</dbReference>
<protein>
    <submittedName>
        <fullName evidence="3">Kunitz/Bovine pancreatic trypsin inhibitor domain-containing protein</fullName>
    </submittedName>
</protein>